<dbReference type="PANTHER" id="PTHR43064">
    <property type="entry name" value="PHOSPHORIBOSYLAMINOIMIDAZOLE CARBOXYLASE-RELATED"/>
    <property type="match status" value="1"/>
</dbReference>
<accession>A0A1H7I478</accession>
<dbReference type="GO" id="GO:0016787">
    <property type="term" value="F:hydrolase activity"/>
    <property type="evidence" value="ECO:0007669"/>
    <property type="project" value="InterPro"/>
</dbReference>
<dbReference type="SUPFAM" id="SSF52255">
    <property type="entry name" value="N5-CAIR mutase (phosphoribosylaminoimidazole carboxylase, PurE)"/>
    <property type="match status" value="1"/>
</dbReference>
<dbReference type="NCBIfam" id="NF033503">
    <property type="entry name" value="LarB"/>
    <property type="match status" value="1"/>
</dbReference>
<dbReference type="STRING" id="188906.SAMN04488526_0893"/>
<sequence>MERHTIFDWSRKARTGIPEAVFAEGKSLSHLHDVIRDHIDRNASLLITRLTPTQIDGLRDLPLSVDDLGRTATLEAPEPDHDAPVVAIVTAGTSDLSVAREAEVAANFMGLRTELIADVGVAGLWRLEAHLPALTAHRLIIAVAGMEGALFSVLAGLVTAPIIAVPTSVGYGVAKDGSVALGSALGGCAPGVVCVNIDNGFGAAAAAAKILNIAQAL</sequence>
<feature type="domain" description="PurE" evidence="1">
    <location>
        <begin position="84"/>
        <end position="216"/>
    </location>
</feature>
<dbReference type="Proteomes" id="UP000199283">
    <property type="component" value="Unassembled WGS sequence"/>
</dbReference>
<dbReference type="RefSeq" id="WP_092760105.1">
    <property type="nucleotide sequence ID" value="NZ_FNZQ01000001.1"/>
</dbReference>
<name>A0A1H7I478_9RHOB</name>
<dbReference type="InterPro" id="IPR039476">
    <property type="entry name" value="P2CMN_synthase_LarB"/>
</dbReference>
<dbReference type="PANTHER" id="PTHR43064:SF1">
    <property type="entry name" value="SLL1489 PROTEIN"/>
    <property type="match status" value="1"/>
</dbReference>
<reference evidence="2 3" key="1">
    <citation type="submission" date="2016-10" db="EMBL/GenBank/DDBJ databases">
        <authorList>
            <person name="de Groot N.N."/>
        </authorList>
    </citation>
    <scope>NUCLEOTIDE SEQUENCE [LARGE SCALE GENOMIC DNA]</scope>
    <source>
        <strain evidence="2 3">DSM 14858</strain>
    </source>
</reference>
<evidence type="ECO:0000313" key="2">
    <source>
        <dbReference type="EMBL" id="SEK56250.1"/>
    </source>
</evidence>
<dbReference type="Gene3D" id="3.40.50.1970">
    <property type="match status" value="1"/>
</dbReference>
<dbReference type="Pfam" id="PF00731">
    <property type="entry name" value="AIRC"/>
    <property type="match status" value="1"/>
</dbReference>
<keyword evidence="3" id="KW-1185">Reference proteome</keyword>
<dbReference type="SMART" id="SM01001">
    <property type="entry name" value="AIRC"/>
    <property type="match status" value="1"/>
</dbReference>
<dbReference type="GO" id="GO:0006189">
    <property type="term" value="P:'de novo' IMP biosynthetic process"/>
    <property type="evidence" value="ECO:0007669"/>
    <property type="project" value="InterPro"/>
</dbReference>
<evidence type="ECO:0000313" key="3">
    <source>
        <dbReference type="Proteomes" id="UP000199283"/>
    </source>
</evidence>
<gene>
    <name evidence="2" type="ORF">SAMN04488526_0893</name>
</gene>
<organism evidence="2 3">
    <name type="scientific">Jannaschia helgolandensis</name>
    <dbReference type="NCBI Taxonomy" id="188906"/>
    <lineage>
        <taxon>Bacteria</taxon>
        <taxon>Pseudomonadati</taxon>
        <taxon>Pseudomonadota</taxon>
        <taxon>Alphaproteobacteria</taxon>
        <taxon>Rhodobacterales</taxon>
        <taxon>Roseobacteraceae</taxon>
        <taxon>Jannaschia</taxon>
    </lineage>
</organism>
<protein>
    <recommendedName>
        <fullName evidence="1">PurE domain-containing protein</fullName>
    </recommendedName>
</protein>
<dbReference type="OrthoDB" id="9782511at2"/>
<proteinExistence type="predicted"/>
<dbReference type="InterPro" id="IPR000031">
    <property type="entry name" value="PurE_dom"/>
</dbReference>
<evidence type="ECO:0000259" key="1">
    <source>
        <dbReference type="SMART" id="SM01001"/>
    </source>
</evidence>
<dbReference type="AlphaFoldDB" id="A0A1H7I478"/>
<dbReference type="EMBL" id="FNZQ01000001">
    <property type="protein sequence ID" value="SEK56250.1"/>
    <property type="molecule type" value="Genomic_DNA"/>
</dbReference>